<sequence>MRSFPIFLELEGQTVILLGTGEAADAKRRLYARAGAVFTDDENADARIAVVALEDDAEAEAAVARLKARGLLVNAVDRPHLCDYTTPAIVDRNPVTIAIGTGGASAGLAKALRQRLESLLPQSLGQLAQALANARNAMKARWPDGLTRRRAIDAALGEGGVLDPFSANASDAVEVWLQQGEEGGSGGHHEIRLASQDPDDLSIGQARLLAGADLVLLHGDIAPEIVARVRADAMVIEADSGQPALGEDALIIALYAPD</sequence>
<name>A0AA97I1M8_9SPHN</name>
<gene>
    <name evidence="7" type="ORF">RB602_05765</name>
</gene>
<evidence type="ECO:0000256" key="4">
    <source>
        <dbReference type="ARBA" id="ARBA00023027"/>
    </source>
</evidence>
<dbReference type="PANTHER" id="PTHR35330:SF1">
    <property type="entry name" value="SIROHEME BIOSYNTHESIS PROTEIN MET8"/>
    <property type="match status" value="1"/>
</dbReference>
<dbReference type="Gene3D" id="3.40.50.720">
    <property type="entry name" value="NAD(P)-binding Rossmann-like Domain"/>
    <property type="match status" value="1"/>
</dbReference>
<proteinExistence type="predicted"/>
<evidence type="ECO:0000313" key="8">
    <source>
        <dbReference type="Proteomes" id="UP001302429"/>
    </source>
</evidence>
<keyword evidence="8" id="KW-1185">Reference proteome</keyword>
<dbReference type="EMBL" id="CP136594">
    <property type="protein sequence ID" value="WOE76217.1"/>
    <property type="molecule type" value="Genomic_DNA"/>
</dbReference>
<protein>
    <recommendedName>
        <fullName evidence="2">precorrin-2 dehydrogenase</fullName>
        <ecNumber evidence="2">1.3.1.76</ecNumber>
    </recommendedName>
</protein>
<dbReference type="Proteomes" id="UP001302429">
    <property type="component" value="Chromosome"/>
</dbReference>
<accession>A0AA97I1M8</accession>
<dbReference type="NCBIfam" id="TIGR01470">
    <property type="entry name" value="cysG_Nterm"/>
    <property type="match status" value="1"/>
</dbReference>
<evidence type="ECO:0000256" key="5">
    <source>
        <dbReference type="ARBA" id="ARBA00023244"/>
    </source>
</evidence>
<dbReference type="AlphaFoldDB" id="A0AA97I1M8"/>
<dbReference type="KEGG" id="acoa:RB602_05765"/>
<keyword evidence="4" id="KW-0520">NAD</keyword>
<keyword evidence="5" id="KW-0627">Porphyrin biosynthesis</keyword>
<dbReference type="EC" id="1.3.1.76" evidence="2"/>
<dbReference type="Gene3D" id="3.30.160.110">
    <property type="entry name" value="Siroheme synthase, domain 2"/>
    <property type="match status" value="1"/>
</dbReference>
<evidence type="ECO:0000256" key="1">
    <source>
        <dbReference type="ARBA" id="ARBA00005010"/>
    </source>
</evidence>
<organism evidence="7 8">
    <name type="scientific">Alterisphingorhabdus coralli</name>
    <dbReference type="NCBI Taxonomy" id="3071408"/>
    <lineage>
        <taxon>Bacteria</taxon>
        <taxon>Pseudomonadati</taxon>
        <taxon>Pseudomonadota</taxon>
        <taxon>Alphaproteobacteria</taxon>
        <taxon>Sphingomonadales</taxon>
        <taxon>Sphingomonadaceae</taxon>
        <taxon>Alterisphingorhabdus (ex Yan et al. 2024)</taxon>
    </lineage>
</organism>
<evidence type="ECO:0000256" key="6">
    <source>
        <dbReference type="ARBA" id="ARBA00047561"/>
    </source>
</evidence>
<dbReference type="SUPFAM" id="SSF51735">
    <property type="entry name" value="NAD(P)-binding Rossmann-fold domains"/>
    <property type="match status" value="1"/>
</dbReference>
<comment type="pathway">
    <text evidence="1">Porphyrin-containing compound metabolism; siroheme biosynthesis; sirohydrochlorin from precorrin-2: step 1/1.</text>
</comment>
<keyword evidence="3" id="KW-0560">Oxidoreductase</keyword>
<evidence type="ECO:0000313" key="7">
    <source>
        <dbReference type="EMBL" id="WOE76217.1"/>
    </source>
</evidence>
<dbReference type="RefSeq" id="WP_317083765.1">
    <property type="nucleotide sequence ID" value="NZ_CP136594.1"/>
</dbReference>
<evidence type="ECO:0000256" key="2">
    <source>
        <dbReference type="ARBA" id="ARBA00012400"/>
    </source>
</evidence>
<dbReference type="Pfam" id="PF13241">
    <property type="entry name" value="NAD_binding_7"/>
    <property type="match status" value="1"/>
</dbReference>
<dbReference type="GO" id="GO:0019354">
    <property type="term" value="P:siroheme biosynthetic process"/>
    <property type="evidence" value="ECO:0007669"/>
    <property type="project" value="InterPro"/>
</dbReference>
<dbReference type="SUPFAM" id="SSF75615">
    <property type="entry name" value="Siroheme synthase middle domains-like"/>
    <property type="match status" value="1"/>
</dbReference>
<dbReference type="InterPro" id="IPR006367">
    <property type="entry name" value="Sirohaem_synthase_N"/>
</dbReference>
<dbReference type="GO" id="GO:0004325">
    <property type="term" value="F:ferrochelatase activity"/>
    <property type="evidence" value="ECO:0007669"/>
    <property type="project" value="InterPro"/>
</dbReference>
<comment type="catalytic activity">
    <reaction evidence="6">
        <text>precorrin-2 + NAD(+) = sirohydrochlorin + NADH + 2 H(+)</text>
        <dbReference type="Rhea" id="RHEA:15613"/>
        <dbReference type="ChEBI" id="CHEBI:15378"/>
        <dbReference type="ChEBI" id="CHEBI:57540"/>
        <dbReference type="ChEBI" id="CHEBI:57945"/>
        <dbReference type="ChEBI" id="CHEBI:58351"/>
        <dbReference type="ChEBI" id="CHEBI:58827"/>
        <dbReference type="EC" id="1.3.1.76"/>
    </reaction>
</comment>
<reference evidence="7 8" key="1">
    <citation type="submission" date="2023-10" db="EMBL/GenBank/DDBJ databases">
        <title>Complete genome sequence of a Sphingomonadaceae bacterium.</title>
        <authorList>
            <person name="Yan C."/>
        </authorList>
    </citation>
    <scope>NUCLEOTIDE SEQUENCE [LARGE SCALE GENOMIC DNA]</scope>
    <source>
        <strain evidence="7 8">SCSIO 66989</strain>
    </source>
</reference>
<dbReference type="InterPro" id="IPR036291">
    <property type="entry name" value="NAD(P)-bd_dom_sf"/>
</dbReference>
<dbReference type="GO" id="GO:0043115">
    <property type="term" value="F:precorrin-2 dehydrogenase activity"/>
    <property type="evidence" value="ECO:0007669"/>
    <property type="project" value="UniProtKB-EC"/>
</dbReference>
<evidence type="ECO:0000256" key="3">
    <source>
        <dbReference type="ARBA" id="ARBA00023002"/>
    </source>
</evidence>
<dbReference type="InterPro" id="IPR028161">
    <property type="entry name" value="Met8-like"/>
</dbReference>
<dbReference type="PANTHER" id="PTHR35330">
    <property type="entry name" value="SIROHEME BIOSYNTHESIS PROTEIN MET8"/>
    <property type="match status" value="1"/>
</dbReference>